<dbReference type="GO" id="GO:0005576">
    <property type="term" value="C:extracellular region"/>
    <property type="evidence" value="ECO:0007669"/>
    <property type="project" value="UniProtKB-SubCell"/>
</dbReference>
<feature type="domain" description="NodB homology" evidence="7">
    <location>
        <begin position="50"/>
        <end position="226"/>
    </location>
</feature>
<keyword evidence="9" id="KW-1185">Reference proteome</keyword>
<comment type="similarity">
    <text evidence="3">Belongs to the polysaccharide deacetylase family.</text>
</comment>
<proteinExistence type="inferred from homology"/>
<evidence type="ECO:0000256" key="5">
    <source>
        <dbReference type="ARBA" id="ARBA00022729"/>
    </source>
</evidence>
<reference evidence="8 9" key="1">
    <citation type="submission" date="2020-08" db="EMBL/GenBank/DDBJ databases">
        <title>Genomic Encyclopedia of Type Strains, Phase IV (KMG-IV): sequencing the most valuable type-strain genomes for metagenomic binning, comparative biology and taxonomic classification.</title>
        <authorList>
            <person name="Goeker M."/>
        </authorList>
    </citation>
    <scope>NUCLEOTIDE SEQUENCE [LARGE SCALE GENOMIC DNA]</scope>
    <source>
        <strain evidence="8 9">DSM 100211</strain>
    </source>
</reference>
<dbReference type="PANTHER" id="PTHR34216">
    <property type="match status" value="1"/>
</dbReference>
<dbReference type="GO" id="GO:0016810">
    <property type="term" value="F:hydrolase activity, acting on carbon-nitrogen (but not peptide) bonds"/>
    <property type="evidence" value="ECO:0007669"/>
    <property type="project" value="InterPro"/>
</dbReference>
<evidence type="ECO:0000256" key="3">
    <source>
        <dbReference type="ARBA" id="ARBA00010973"/>
    </source>
</evidence>
<dbReference type="Gene3D" id="3.20.20.370">
    <property type="entry name" value="Glycoside hydrolase/deacetylase"/>
    <property type="match status" value="1"/>
</dbReference>
<organism evidence="8 9">
    <name type="scientific">Mycoplana azooxidifex</name>
    <dbReference type="NCBI Taxonomy" id="1636188"/>
    <lineage>
        <taxon>Bacteria</taxon>
        <taxon>Pseudomonadati</taxon>
        <taxon>Pseudomonadota</taxon>
        <taxon>Alphaproteobacteria</taxon>
        <taxon>Hyphomicrobiales</taxon>
        <taxon>Rhizobiaceae</taxon>
        <taxon>Mycoplana</taxon>
    </lineage>
</organism>
<dbReference type="InterPro" id="IPR002509">
    <property type="entry name" value="NODB_dom"/>
</dbReference>
<evidence type="ECO:0000256" key="1">
    <source>
        <dbReference type="ARBA" id="ARBA00003236"/>
    </source>
</evidence>
<name>A0A7W6D676_9HYPH</name>
<evidence type="ECO:0000256" key="4">
    <source>
        <dbReference type="ARBA" id="ARBA00020071"/>
    </source>
</evidence>
<accession>A0A7W6D676</accession>
<dbReference type="PANTHER" id="PTHR34216:SF3">
    <property type="entry name" value="POLY-BETA-1,6-N-ACETYL-D-GLUCOSAMINE N-DEACETYLASE"/>
    <property type="match status" value="1"/>
</dbReference>
<dbReference type="InterPro" id="IPR011330">
    <property type="entry name" value="Glyco_hydro/deAcase_b/a-brl"/>
</dbReference>
<evidence type="ECO:0000313" key="8">
    <source>
        <dbReference type="EMBL" id="MBB3976629.1"/>
    </source>
</evidence>
<comment type="subcellular location">
    <subcellularLocation>
        <location evidence="2">Secreted</location>
    </subcellularLocation>
</comment>
<gene>
    <name evidence="8" type="ORF">GGQ64_001818</name>
</gene>
<comment type="function">
    <text evidence="1">Is involved in generating a small heat-stable compound (Nod), an acylated oligomer of N-acetylglucosamine, that stimulates mitosis in various plant protoplasts.</text>
</comment>
<keyword evidence="5" id="KW-0732">Signal</keyword>
<evidence type="ECO:0000313" key="9">
    <source>
        <dbReference type="Proteomes" id="UP000574761"/>
    </source>
</evidence>
<dbReference type="PROSITE" id="PS51677">
    <property type="entry name" value="NODB"/>
    <property type="match status" value="1"/>
</dbReference>
<dbReference type="EMBL" id="JACIEE010000003">
    <property type="protein sequence ID" value="MBB3976629.1"/>
    <property type="molecule type" value="Genomic_DNA"/>
</dbReference>
<dbReference type="CDD" id="cd10918">
    <property type="entry name" value="CE4_NodB_like_5s_6s"/>
    <property type="match status" value="1"/>
</dbReference>
<dbReference type="RefSeq" id="WP_183802358.1">
    <property type="nucleotide sequence ID" value="NZ_JACIEE010000003.1"/>
</dbReference>
<dbReference type="GO" id="GO:0005975">
    <property type="term" value="P:carbohydrate metabolic process"/>
    <property type="evidence" value="ECO:0007669"/>
    <property type="project" value="InterPro"/>
</dbReference>
<dbReference type="InterPro" id="IPR051398">
    <property type="entry name" value="Polysacch_Deacetylase"/>
</dbReference>
<dbReference type="Proteomes" id="UP000574761">
    <property type="component" value="Unassembled WGS sequence"/>
</dbReference>
<sequence>MAVAGQQRILNFHGVGEPGRALERGEAPYWLGVDRFCAALDRIADHPDRDRLSITFDDGNASDLLIAAPELQKRGLEAEFFVLSGRIGEAGSLDAGQIRALMQMGMRIGSHGVAHSDWSSLSAHALQRELVTSKAVLEEICGIPVQSAAIPFGRYNAAVLQALRSAGYAVAYSSDRGSSTSAAFLHPRTSLRQDTTDSIFEAVLSGTMAPWKRLRRFAGMTARAWI</sequence>
<comment type="caution">
    <text evidence="8">The sequence shown here is derived from an EMBL/GenBank/DDBJ whole genome shotgun (WGS) entry which is preliminary data.</text>
</comment>
<dbReference type="Pfam" id="PF01522">
    <property type="entry name" value="Polysacc_deac_1"/>
    <property type="match status" value="1"/>
</dbReference>
<evidence type="ECO:0000256" key="6">
    <source>
        <dbReference type="ARBA" id="ARBA00032976"/>
    </source>
</evidence>
<evidence type="ECO:0000259" key="7">
    <source>
        <dbReference type="PROSITE" id="PS51677"/>
    </source>
</evidence>
<protein>
    <recommendedName>
        <fullName evidence="4">Chitooligosaccharide deacetylase</fullName>
    </recommendedName>
    <alternativeName>
        <fullName evidence="6">Nodulation protein B</fullName>
    </alternativeName>
</protein>
<evidence type="ECO:0000256" key="2">
    <source>
        <dbReference type="ARBA" id="ARBA00004613"/>
    </source>
</evidence>
<dbReference type="SUPFAM" id="SSF88713">
    <property type="entry name" value="Glycoside hydrolase/deacetylase"/>
    <property type="match status" value="1"/>
</dbReference>
<dbReference type="AlphaFoldDB" id="A0A7W6D676"/>